<dbReference type="AlphaFoldDB" id="A0A3P7JDP8"/>
<evidence type="ECO:0008006" key="4">
    <source>
        <dbReference type="Google" id="ProtNLM"/>
    </source>
</evidence>
<keyword evidence="3" id="KW-1185">Reference proteome</keyword>
<dbReference type="InterPro" id="IPR033124">
    <property type="entry name" value="Ser_caboxypep_his_AS"/>
</dbReference>
<accession>A0A3P7JDP8</accession>
<proteinExistence type="inferred from homology"/>
<organism evidence="2 3">
    <name type="scientific">Strongylus vulgaris</name>
    <name type="common">Blood worm</name>
    <dbReference type="NCBI Taxonomy" id="40348"/>
    <lineage>
        <taxon>Eukaryota</taxon>
        <taxon>Metazoa</taxon>
        <taxon>Ecdysozoa</taxon>
        <taxon>Nematoda</taxon>
        <taxon>Chromadorea</taxon>
        <taxon>Rhabditida</taxon>
        <taxon>Rhabditina</taxon>
        <taxon>Rhabditomorpha</taxon>
        <taxon>Strongyloidea</taxon>
        <taxon>Strongylidae</taxon>
        <taxon>Strongylus</taxon>
    </lineage>
</organism>
<evidence type="ECO:0000256" key="1">
    <source>
        <dbReference type="ARBA" id="ARBA00009431"/>
    </source>
</evidence>
<dbReference type="InterPro" id="IPR001563">
    <property type="entry name" value="Peptidase_S10"/>
</dbReference>
<dbReference type="SUPFAM" id="SSF53474">
    <property type="entry name" value="alpha/beta-Hydrolases"/>
    <property type="match status" value="1"/>
</dbReference>
<dbReference type="InterPro" id="IPR029058">
    <property type="entry name" value="AB_hydrolase_fold"/>
</dbReference>
<gene>
    <name evidence="2" type="ORF">SVUK_LOCUS13147</name>
</gene>
<reference evidence="2 3" key="1">
    <citation type="submission" date="2018-11" db="EMBL/GenBank/DDBJ databases">
        <authorList>
            <consortium name="Pathogen Informatics"/>
        </authorList>
    </citation>
    <scope>NUCLEOTIDE SEQUENCE [LARGE SCALE GENOMIC DNA]</scope>
</reference>
<protein>
    <recommendedName>
        <fullName evidence="4">Carboxypeptidase</fullName>
    </recommendedName>
</protein>
<dbReference type="EMBL" id="UYYB01101137">
    <property type="protein sequence ID" value="VDM78149.1"/>
    <property type="molecule type" value="Genomic_DNA"/>
</dbReference>
<comment type="similarity">
    <text evidence="1">Belongs to the peptidase S10 family.</text>
</comment>
<dbReference type="GO" id="GO:0004185">
    <property type="term" value="F:serine-type carboxypeptidase activity"/>
    <property type="evidence" value="ECO:0007669"/>
    <property type="project" value="InterPro"/>
</dbReference>
<dbReference type="Gene3D" id="3.40.50.1820">
    <property type="entry name" value="alpha/beta hydrolase"/>
    <property type="match status" value="1"/>
</dbReference>
<dbReference type="Proteomes" id="UP000270094">
    <property type="component" value="Unassembled WGS sequence"/>
</dbReference>
<dbReference type="GO" id="GO:0006508">
    <property type="term" value="P:proteolysis"/>
    <property type="evidence" value="ECO:0007669"/>
    <property type="project" value="InterPro"/>
</dbReference>
<dbReference type="Pfam" id="PF00450">
    <property type="entry name" value="Peptidase_S10"/>
    <property type="match status" value="1"/>
</dbReference>
<name>A0A3P7JDP8_STRVU</name>
<dbReference type="PROSITE" id="PS00560">
    <property type="entry name" value="CARBOXYPEPT_SER_HIS"/>
    <property type="match status" value="1"/>
</dbReference>
<evidence type="ECO:0000313" key="3">
    <source>
        <dbReference type="Proteomes" id="UP000270094"/>
    </source>
</evidence>
<sequence>MGYYCYMNDALSNYMNLDSVRNALHIPAGAPKWIADGGLIAVYNQTNPTAEPLFKYILNSSYYDASNFTILLYSGDVDTMCNWMGAEWFTTQYFTTRMRQFFQLPAREPWSYQTDPIYFSTVGGYARRYARNIDVLTVKGSGHFVPLDRPMQALQMINNWINRADYSPATSVASSLNLIQSVLLAVVVRFLL</sequence>
<dbReference type="OrthoDB" id="5857496at2759"/>
<evidence type="ECO:0000313" key="2">
    <source>
        <dbReference type="EMBL" id="VDM78149.1"/>
    </source>
</evidence>